<dbReference type="PANTHER" id="PTHR47425">
    <property type="entry name" value="FARB-RELATED"/>
    <property type="match status" value="1"/>
</dbReference>
<dbReference type="InterPro" id="IPR007219">
    <property type="entry name" value="XnlR_reg_dom"/>
</dbReference>
<feature type="domain" description="Xylanolytic transcriptional activator regulatory" evidence="2">
    <location>
        <begin position="228"/>
        <end position="302"/>
    </location>
</feature>
<protein>
    <submittedName>
        <fullName evidence="3">C6 zinc finger domain containing protein</fullName>
    </submittedName>
</protein>
<dbReference type="CDD" id="cd12148">
    <property type="entry name" value="fungal_TF_MHR"/>
    <property type="match status" value="1"/>
</dbReference>
<evidence type="ECO:0000313" key="3">
    <source>
        <dbReference type="EMBL" id="KAJ9131606.1"/>
    </source>
</evidence>
<accession>A0AA38VBB3</accession>
<reference evidence="3" key="1">
    <citation type="submission" date="2022-07" db="EMBL/GenBank/DDBJ databases">
        <title>Fungi with potential for degradation of polypropylene.</title>
        <authorList>
            <person name="Gostincar C."/>
        </authorList>
    </citation>
    <scope>NUCLEOTIDE SEQUENCE</scope>
    <source>
        <strain evidence="3">EXF-13308</strain>
    </source>
</reference>
<keyword evidence="4" id="KW-1185">Reference proteome</keyword>
<dbReference type="PANTHER" id="PTHR47425:SF2">
    <property type="entry name" value="FARB-RELATED"/>
    <property type="match status" value="1"/>
</dbReference>
<dbReference type="AlphaFoldDB" id="A0AA38VBB3"/>
<evidence type="ECO:0000256" key="1">
    <source>
        <dbReference type="ARBA" id="ARBA00023242"/>
    </source>
</evidence>
<dbReference type="InterPro" id="IPR052761">
    <property type="entry name" value="Fungal_Detox/Toxin_TFs"/>
</dbReference>
<sequence>MDTGDDNMDALEELLAYSADDLSVDGLDDPSEPQMLEPCLTKVTSGNEHMSSDTTYAEPCAHHGLTRSVTAAASFVLFSCYSFVEADGMWRLSPQDASFLENRGCFHLPAKPALDEFVTQYFRHVHPVLPLLNELEFWTMYLVPRPPSDAQARLSLFLFQAILFVSCPYVPASTLRSLGFPTVRRARGEFYSRAKALFDIDTYRNDVANAQGALMLTYHALSNDDKTNTYWLSTAVHFARNAGADQYAAVDDTLQRKRSSLKRLWWCCILRDRIMALGLRRSLHIRSTEFDFSQTGLTESDFQDEIRGSMVYNPATKQVLAQLAVSFCELAVALNDSLTFLYPVGGTNARSGDPRQTERYLEACSAGLHHWYEKTVAKFHIPTQMVGIHDALILFTDMLYIYYHTAKVSISNQSVLFSITHPSVYEGRRDRRLEAQEELDRSLRCITEHLVELENLDLVKYLPNTFVAFYALPFVWYSLDATLTSTGSRTEDVLRDLKIYAEVMKAFENLYETTDSVLQCVEKTG</sequence>
<evidence type="ECO:0000259" key="2">
    <source>
        <dbReference type="SMART" id="SM00906"/>
    </source>
</evidence>
<dbReference type="Pfam" id="PF04082">
    <property type="entry name" value="Fungal_trans"/>
    <property type="match status" value="1"/>
</dbReference>
<organism evidence="3 4">
    <name type="scientific">Pleurostoma richardsiae</name>
    <dbReference type="NCBI Taxonomy" id="41990"/>
    <lineage>
        <taxon>Eukaryota</taxon>
        <taxon>Fungi</taxon>
        <taxon>Dikarya</taxon>
        <taxon>Ascomycota</taxon>
        <taxon>Pezizomycotina</taxon>
        <taxon>Sordariomycetes</taxon>
        <taxon>Sordariomycetidae</taxon>
        <taxon>Calosphaeriales</taxon>
        <taxon>Pleurostomataceae</taxon>
        <taxon>Pleurostoma</taxon>
    </lineage>
</organism>
<name>A0AA38VBB3_9PEZI</name>
<dbReference type="GO" id="GO:0008270">
    <property type="term" value="F:zinc ion binding"/>
    <property type="evidence" value="ECO:0007669"/>
    <property type="project" value="InterPro"/>
</dbReference>
<dbReference type="GO" id="GO:0006351">
    <property type="term" value="P:DNA-templated transcription"/>
    <property type="evidence" value="ECO:0007669"/>
    <property type="project" value="InterPro"/>
</dbReference>
<dbReference type="SMART" id="SM00906">
    <property type="entry name" value="Fungal_trans"/>
    <property type="match status" value="1"/>
</dbReference>
<dbReference type="Proteomes" id="UP001174694">
    <property type="component" value="Unassembled WGS sequence"/>
</dbReference>
<keyword evidence="1" id="KW-0539">Nucleus</keyword>
<dbReference type="EMBL" id="JANBVO010000066">
    <property type="protein sequence ID" value="KAJ9131606.1"/>
    <property type="molecule type" value="Genomic_DNA"/>
</dbReference>
<gene>
    <name evidence="3" type="ORF">NKR23_g11679</name>
</gene>
<comment type="caution">
    <text evidence="3">The sequence shown here is derived from an EMBL/GenBank/DDBJ whole genome shotgun (WGS) entry which is preliminary data.</text>
</comment>
<dbReference type="GO" id="GO:0003677">
    <property type="term" value="F:DNA binding"/>
    <property type="evidence" value="ECO:0007669"/>
    <property type="project" value="InterPro"/>
</dbReference>
<proteinExistence type="predicted"/>
<evidence type="ECO:0000313" key="4">
    <source>
        <dbReference type="Proteomes" id="UP001174694"/>
    </source>
</evidence>